<protein>
    <submittedName>
        <fullName evidence="2">Coiled-coil domain containing 68</fullName>
    </submittedName>
</protein>
<dbReference type="AlphaFoldDB" id="A0A8C8SFJ8"/>
<evidence type="ECO:0000313" key="3">
    <source>
        <dbReference type="Proteomes" id="UP000694393"/>
    </source>
</evidence>
<sequence length="322" mass="37540">MATTLRLTDHATKEARGMEGSCVLYGPSYDKITEETEYIKKIRSTLSKIQNQPPFQVPGNELEAEKDMLNYSCNLTMGKMKEIEQQLLLVKQENEILKIKLDATREAGAQSLKHASQSLSENYYRRSEELKRRHEDDKQLMQTCKLEQEQKFNENLENVNCGTERLEQKYSQIADMEKLVQRMEEEKKTLIEKKRSFEEKLLEISNSEDTKSCFDLQVEISTLQEQISHLQHVIQSQHQSLRSVIKEIEELNKELQNQDEKIKDMKEKINILQAQNKELKYKVEFWSGQKKMTVSKSVSATSSRIDGVSPYLLLARLRKQNG</sequence>
<dbReference type="GO" id="GO:0035556">
    <property type="term" value="P:intracellular signal transduction"/>
    <property type="evidence" value="ECO:0007669"/>
    <property type="project" value="TreeGrafter"/>
</dbReference>
<organism evidence="2 3">
    <name type="scientific">Pelusios castaneus</name>
    <name type="common">West African mud turtle</name>
    <dbReference type="NCBI Taxonomy" id="367368"/>
    <lineage>
        <taxon>Eukaryota</taxon>
        <taxon>Metazoa</taxon>
        <taxon>Chordata</taxon>
        <taxon>Craniata</taxon>
        <taxon>Vertebrata</taxon>
        <taxon>Euteleostomi</taxon>
        <taxon>Archelosauria</taxon>
        <taxon>Testudinata</taxon>
        <taxon>Testudines</taxon>
        <taxon>Pleurodira</taxon>
        <taxon>Pelomedusidae</taxon>
        <taxon>Pelusios</taxon>
    </lineage>
</organism>
<reference evidence="2" key="1">
    <citation type="submission" date="2025-08" db="UniProtKB">
        <authorList>
            <consortium name="Ensembl"/>
        </authorList>
    </citation>
    <scope>IDENTIFICATION</scope>
</reference>
<proteinExistence type="predicted"/>
<reference evidence="2" key="2">
    <citation type="submission" date="2025-09" db="UniProtKB">
        <authorList>
            <consortium name="Ensembl"/>
        </authorList>
    </citation>
    <scope>IDENTIFICATION</scope>
</reference>
<feature type="coiled-coil region" evidence="1">
    <location>
        <begin position="166"/>
        <end position="200"/>
    </location>
</feature>
<keyword evidence="1" id="KW-0175">Coiled coil</keyword>
<evidence type="ECO:0000256" key="1">
    <source>
        <dbReference type="SAM" id="Coils"/>
    </source>
</evidence>
<accession>A0A8C8SFJ8</accession>
<dbReference type="Ensembl" id="ENSPCET00000021666.1">
    <property type="protein sequence ID" value="ENSPCEP00000020938.1"/>
    <property type="gene ID" value="ENSPCEG00000016146.1"/>
</dbReference>
<keyword evidence="3" id="KW-1185">Reference proteome</keyword>
<dbReference type="PANTHER" id="PTHR23171">
    <property type="entry name" value="GDOWN1"/>
    <property type="match status" value="1"/>
</dbReference>
<dbReference type="Proteomes" id="UP000694393">
    <property type="component" value="Unplaced"/>
</dbReference>
<dbReference type="InterPro" id="IPR051375">
    <property type="entry name" value="Tuftelin_GRINL1A/MYZAP/CCD68"/>
</dbReference>
<feature type="coiled-coil region" evidence="1">
    <location>
        <begin position="234"/>
        <end position="282"/>
    </location>
</feature>
<evidence type="ECO:0000313" key="2">
    <source>
        <dbReference type="Ensembl" id="ENSPCEP00000020938.1"/>
    </source>
</evidence>
<name>A0A8C8SFJ8_9SAUR</name>
<dbReference type="PANTHER" id="PTHR23171:SF3">
    <property type="entry name" value="COILED-COIL DOMAIN-CONTAINING PROTEIN 68"/>
    <property type="match status" value="1"/>
</dbReference>